<dbReference type="CDD" id="cd06170">
    <property type="entry name" value="LuxR_C_like"/>
    <property type="match status" value="1"/>
</dbReference>
<evidence type="ECO:0000256" key="2">
    <source>
        <dbReference type="ARBA" id="ARBA00023125"/>
    </source>
</evidence>
<dbReference type="Gene3D" id="3.40.50.2300">
    <property type="match status" value="1"/>
</dbReference>
<dbReference type="PROSITE" id="PS00622">
    <property type="entry name" value="HTH_LUXR_1"/>
    <property type="match status" value="1"/>
</dbReference>
<evidence type="ECO:0000256" key="3">
    <source>
        <dbReference type="ARBA" id="ARBA00023163"/>
    </source>
</evidence>
<dbReference type="Pfam" id="PF00196">
    <property type="entry name" value="GerE"/>
    <property type="match status" value="1"/>
</dbReference>
<dbReference type="EMBL" id="CTKE01000014">
    <property type="protein sequence ID" value="CQI93097.1"/>
    <property type="molecule type" value="Genomic_DNA"/>
</dbReference>
<dbReference type="InterPro" id="IPR039420">
    <property type="entry name" value="WalR-like"/>
</dbReference>
<evidence type="ECO:0000259" key="6">
    <source>
        <dbReference type="PROSITE" id="PS50110"/>
    </source>
</evidence>
<accession>A0A0U1HV35</accession>
<dbReference type="InterPro" id="IPR001789">
    <property type="entry name" value="Sig_transdc_resp-reg_receiver"/>
</dbReference>
<dbReference type="GO" id="GO:0000160">
    <property type="term" value="P:phosphorelay signal transduction system"/>
    <property type="evidence" value="ECO:0007669"/>
    <property type="project" value="InterPro"/>
</dbReference>
<keyword evidence="4" id="KW-0597">Phosphoprotein</keyword>
<dbReference type="CDD" id="cd19931">
    <property type="entry name" value="REC_NarL"/>
    <property type="match status" value="1"/>
</dbReference>
<organism evidence="7 8">
    <name type="scientific">Yersinia rohdei</name>
    <dbReference type="NCBI Taxonomy" id="29485"/>
    <lineage>
        <taxon>Bacteria</taxon>
        <taxon>Pseudomonadati</taxon>
        <taxon>Pseudomonadota</taxon>
        <taxon>Gammaproteobacteria</taxon>
        <taxon>Enterobacterales</taxon>
        <taxon>Yersiniaceae</taxon>
        <taxon>Yersinia</taxon>
    </lineage>
</organism>
<reference evidence="7 8" key="1">
    <citation type="submission" date="2015-03" db="EMBL/GenBank/DDBJ databases">
        <authorList>
            <person name="Murphy D."/>
        </authorList>
    </citation>
    <scope>NUCLEOTIDE SEQUENCE [LARGE SCALE GENOMIC DNA]</scope>
    <source>
        <strain evidence="7 8">68/02</strain>
    </source>
</reference>
<dbReference type="SMART" id="SM00421">
    <property type="entry name" value="HTH_LUXR"/>
    <property type="match status" value="1"/>
</dbReference>
<dbReference type="SUPFAM" id="SSF46894">
    <property type="entry name" value="C-terminal effector domain of the bipartite response regulators"/>
    <property type="match status" value="1"/>
</dbReference>
<dbReference type="PROSITE" id="PS50110">
    <property type="entry name" value="RESPONSE_REGULATORY"/>
    <property type="match status" value="1"/>
</dbReference>
<proteinExistence type="predicted"/>
<dbReference type="AlphaFoldDB" id="A0A0U1HV35"/>
<feature type="modified residue" description="4-aspartylphosphate" evidence="4">
    <location>
        <position position="85"/>
    </location>
</feature>
<evidence type="ECO:0000259" key="5">
    <source>
        <dbReference type="PROSITE" id="PS50043"/>
    </source>
</evidence>
<keyword evidence="3" id="KW-0804">Transcription</keyword>
<dbReference type="PANTHER" id="PTHR43214">
    <property type="entry name" value="TWO-COMPONENT RESPONSE REGULATOR"/>
    <property type="match status" value="1"/>
</dbReference>
<dbReference type="Pfam" id="PF00072">
    <property type="entry name" value="Response_reg"/>
    <property type="match status" value="1"/>
</dbReference>
<dbReference type="PANTHER" id="PTHR43214:SF41">
    <property type="entry name" value="NITRATE_NITRITE RESPONSE REGULATOR PROTEIN NARP"/>
    <property type="match status" value="1"/>
</dbReference>
<name>A0A0U1HV35_YERRO</name>
<gene>
    <name evidence="7" type="primary">narL</name>
    <name evidence="7" type="ORF">ERS008555_02844</name>
</gene>
<dbReference type="Proteomes" id="UP000042054">
    <property type="component" value="Unassembled WGS sequence"/>
</dbReference>
<dbReference type="PROSITE" id="PS50043">
    <property type="entry name" value="HTH_LUXR_2"/>
    <property type="match status" value="1"/>
</dbReference>
<sequence>MSWVSNGSQQPASRKMADIILSVTGTLLMTNSHTIMIVDDHPLMRRGIRQLLELDSSFTVVAEANSGSDAIVKAAQYQPDVILLDLNMKGMTGLDTLKALRNEGIDARVIILTVSDARSDVYAMIDAGADGYLLKDSEPEILLDNIRHAAKGEKVFSNEVVIYLSSRHEQVNPFAELTERELDVLQEVARGMSNKQVAFELHISEETVKVHIRNLLRKLNVRSRVAATIMFLENKKY</sequence>
<dbReference type="InterPro" id="IPR000792">
    <property type="entry name" value="Tscrpt_reg_LuxR_C"/>
</dbReference>
<dbReference type="STRING" id="29485.CH64_1394"/>
<feature type="domain" description="HTH luxR-type" evidence="5">
    <location>
        <begin position="170"/>
        <end position="235"/>
    </location>
</feature>
<evidence type="ECO:0000256" key="4">
    <source>
        <dbReference type="PROSITE-ProRule" id="PRU00169"/>
    </source>
</evidence>
<dbReference type="SUPFAM" id="SSF52172">
    <property type="entry name" value="CheY-like"/>
    <property type="match status" value="1"/>
</dbReference>
<keyword evidence="1" id="KW-0805">Transcription regulation</keyword>
<protein>
    <submittedName>
        <fullName evidence="7">Nitrate/nitrite response regulator protein</fullName>
    </submittedName>
</protein>
<dbReference type="InterPro" id="IPR011006">
    <property type="entry name" value="CheY-like_superfamily"/>
</dbReference>
<dbReference type="PRINTS" id="PR00038">
    <property type="entry name" value="HTHLUXR"/>
</dbReference>
<evidence type="ECO:0000313" key="8">
    <source>
        <dbReference type="Proteomes" id="UP000042054"/>
    </source>
</evidence>
<dbReference type="SMART" id="SM00448">
    <property type="entry name" value="REC"/>
    <property type="match status" value="1"/>
</dbReference>
<feature type="domain" description="Response regulatory" evidence="6">
    <location>
        <begin position="34"/>
        <end position="150"/>
    </location>
</feature>
<dbReference type="GO" id="GO:0003677">
    <property type="term" value="F:DNA binding"/>
    <property type="evidence" value="ECO:0007669"/>
    <property type="project" value="UniProtKB-KW"/>
</dbReference>
<dbReference type="InterPro" id="IPR016032">
    <property type="entry name" value="Sig_transdc_resp-reg_C-effctor"/>
</dbReference>
<keyword evidence="2" id="KW-0238">DNA-binding</keyword>
<evidence type="ECO:0000256" key="1">
    <source>
        <dbReference type="ARBA" id="ARBA00023015"/>
    </source>
</evidence>
<dbReference type="GO" id="GO:0006355">
    <property type="term" value="P:regulation of DNA-templated transcription"/>
    <property type="evidence" value="ECO:0007669"/>
    <property type="project" value="InterPro"/>
</dbReference>
<evidence type="ECO:0000313" key="7">
    <source>
        <dbReference type="EMBL" id="CQI93097.1"/>
    </source>
</evidence>